<sequence length="185" mass="20136">MSFPPPVRPRVRVLQKQVGGAGGAEVTCLATGFYPRHIELTLQRDGRPIPDQEMTIGDTLPNGDGTYQLRRSLSVSAEELSQRHVYTCTVRHVSMDNKLDITWESQPGPNVALILGASLTALIAVLLIVVVGVLTWRRREICEPGCSSATKNEEEMERINAAAGADKDGEGGVEMEGEGERKLEP</sequence>
<proteinExistence type="predicted"/>
<dbReference type="EMBL" id="JAINUG010001033">
    <property type="protein sequence ID" value="KAJ8358326.1"/>
    <property type="molecule type" value="Genomic_DNA"/>
</dbReference>
<keyword evidence="1" id="KW-0325">Glycoprotein</keyword>
<dbReference type="GO" id="GO:0009897">
    <property type="term" value="C:external side of plasma membrane"/>
    <property type="evidence" value="ECO:0007669"/>
    <property type="project" value="TreeGrafter"/>
</dbReference>
<protein>
    <recommendedName>
        <fullName evidence="5">Ig-like domain-containing protein</fullName>
    </recommendedName>
</protein>
<evidence type="ECO:0000256" key="4">
    <source>
        <dbReference type="SAM" id="Phobius"/>
    </source>
</evidence>
<gene>
    <name evidence="6" type="ORF">AAFF_G00014550</name>
</gene>
<comment type="caution">
    <text evidence="6">The sequence shown here is derived from an EMBL/GenBank/DDBJ whole genome shotgun (WGS) entry which is preliminary data.</text>
</comment>
<evidence type="ECO:0000259" key="5">
    <source>
        <dbReference type="PROSITE" id="PS50835"/>
    </source>
</evidence>
<accession>A0AAD7R2T7</accession>
<evidence type="ECO:0000256" key="2">
    <source>
        <dbReference type="ARBA" id="ARBA00023319"/>
    </source>
</evidence>
<dbReference type="PANTHER" id="PTHR16675:SF191">
    <property type="entry name" value="CLASS I HISTOCOMPATIBILITY ANTIGEN, F10 ALPHA CHAIN-LIKE-RELATED"/>
    <property type="match status" value="1"/>
</dbReference>
<dbReference type="PROSITE" id="PS50835">
    <property type="entry name" value="IG_LIKE"/>
    <property type="match status" value="1"/>
</dbReference>
<evidence type="ECO:0000313" key="7">
    <source>
        <dbReference type="Proteomes" id="UP001221898"/>
    </source>
</evidence>
<organism evidence="6 7">
    <name type="scientific">Aldrovandia affinis</name>
    <dbReference type="NCBI Taxonomy" id="143900"/>
    <lineage>
        <taxon>Eukaryota</taxon>
        <taxon>Metazoa</taxon>
        <taxon>Chordata</taxon>
        <taxon>Craniata</taxon>
        <taxon>Vertebrata</taxon>
        <taxon>Euteleostomi</taxon>
        <taxon>Actinopterygii</taxon>
        <taxon>Neopterygii</taxon>
        <taxon>Teleostei</taxon>
        <taxon>Notacanthiformes</taxon>
        <taxon>Halosauridae</taxon>
        <taxon>Aldrovandia</taxon>
    </lineage>
</organism>
<reference evidence="6" key="1">
    <citation type="journal article" date="2023" name="Science">
        <title>Genome structures resolve the early diversification of teleost fishes.</title>
        <authorList>
            <person name="Parey E."/>
            <person name="Louis A."/>
            <person name="Montfort J."/>
            <person name="Bouchez O."/>
            <person name="Roques C."/>
            <person name="Iampietro C."/>
            <person name="Lluch J."/>
            <person name="Castinel A."/>
            <person name="Donnadieu C."/>
            <person name="Desvignes T."/>
            <person name="Floi Bucao C."/>
            <person name="Jouanno E."/>
            <person name="Wen M."/>
            <person name="Mejri S."/>
            <person name="Dirks R."/>
            <person name="Jansen H."/>
            <person name="Henkel C."/>
            <person name="Chen W.J."/>
            <person name="Zahm M."/>
            <person name="Cabau C."/>
            <person name="Klopp C."/>
            <person name="Thompson A.W."/>
            <person name="Robinson-Rechavi M."/>
            <person name="Braasch I."/>
            <person name="Lecointre G."/>
            <person name="Bobe J."/>
            <person name="Postlethwait J.H."/>
            <person name="Berthelot C."/>
            <person name="Roest Crollius H."/>
            <person name="Guiguen Y."/>
        </authorList>
    </citation>
    <scope>NUCLEOTIDE SEQUENCE</scope>
    <source>
        <strain evidence="6">NC1722</strain>
    </source>
</reference>
<dbReference type="GO" id="GO:0006955">
    <property type="term" value="P:immune response"/>
    <property type="evidence" value="ECO:0007669"/>
    <property type="project" value="TreeGrafter"/>
</dbReference>
<feature type="transmembrane region" description="Helical" evidence="4">
    <location>
        <begin position="111"/>
        <end position="134"/>
    </location>
</feature>
<name>A0AAD7R2T7_9TELE</name>
<dbReference type="PROSITE" id="PS00290">
    <property type="entry name" value="IG_MHC"/>
    <property type="match status" value="1"/>
</dbReference>
<keyword evidence="4" id="KW-0812">Transmembrane</keyword>
<evidence type="ECO:0000313" key="6">
    <source>
        <dbReference type="EMBL" id="KAJ8358326.1"/>
    </source>
</evidence>
<dbReference type="InterPro" id="IPR007110">
    <property type="entry name" value="Ig-like_dom"/>
</dbReference>
<evidence type="ECO:0000256" key="3">
    <source>
        <dbReference type="SAM" id="MobiDB-lite"/>
    </source>
</evidence>
<feature type="region of interest" description="Disordered" evidence="3">
    <location>
        <begin position="148"/>
        <end position="185"/>
    </location>
</feature>
<dbReference type="GO" id="GO:0005615">
    <property type="term" value="C:extracellular space"/>
    <property type="evidence" value="ECO:0007669"/>
    <property type="project" value="TreeGrafter"/>
</dbReference>
<dbReference type="PANTHER" id="PTHR16675">
    <property type="entry name" value="MHC CLASS I-RELATED"/>
    <property type="match status" value="1"/>
</dbReference>
<dbReference type="Pfam" id="PF07654">
    <property type="entry name" value="C1-set"/>
    <property type="match status" value="1"/>
</dbReference>
<keyword evidence="4" id="KW-0472">Membrane</keyword>
<dbReference type="SUPFAM" id="SSF48726">
    <property type="entry name" value="Immunoglobulin"/>
    <property type="match status" value="1"/>
</dbReference>
<dbReference type="Proteomes" id="UP001221898">
    <property type="component" value="Unassembled WGS sequence"/>
</dbReference>
<evidence type="ECO:0000256" key="1">
    <source>
        <dbReference type="ARBA" id="ARBA00023180"/>
    </source>
</evidence>
<dbReference type="AlphaFoldDB" id="A0AAD7R2T7"/>
<feature type="domain" description="Ig-like" evidence="5">
    <location>
        <begin position="9"/>
        <end position="102"/>
    </location>
</feature>
<dbReference type="SMART" id="SM00407">
    <property type="entry name" value="IGc1"/>
    <property type="match status" value="1"/>
</dbReference>
<dbReference type="InterPro" id="IPR013783">
    <property type="entry name" value="Ig-like_fold"/>
</dbReference>
<dbReference type="InterPro" id="IPR036179">
    <property type="entry name" value="Ig-like_dom_sf"/>
</dbReference>
<keyword evidence="7" id="KW-1185">Reference proteome</keyword>
<dbReference type="InterPro" id="IPR050208">
    <property type="entry name" value="MHC_class-I_related"/>
</dbReference>
<keyword evidence="4" id="KW-1133">Transmembrane helix</keyword>
<dbReference type="InterPro" id="IPR003006">
    <property type="entry name" value="Ig/MHC_CS"/>
</dbReference>
<keyword evidence="2" id="KW-0393">Immunoglobulin domain</keyword>
<dbReference type="Gene3D" id="2.60.40.10">
    <property type="entry name" value="Immunoglobulins"/>
    <property type="match status" value="1"/>
</dbReference>
<dbReference type="InterPro" id="IPR003597">
    <property type="entry name" value="Ig_C1-set"/>
</dbReference>